<dbReference type="InterPro" id="IPR006068">
    <property type="entry name" value="ATPase_P-typ_cation-transptr_C"/>
</dbReference>
<evidence type="ECO:0000259" key="4">
    <source>
        <dbReference type="Pfam" id="PF00689"/>
    </source>
</evidence>
<protein>
    <recommendedName>
        <fullName evidence="4">Cation-transporting P-type ATPase C-terminal domain-containing protein</fullName>
    </recommendedName>
</protein>
<dbReference type="PANTHER" id="PTHR24093:SF521">
    <property type="entry name" value="CALCIUM-TRANSPORTING ATPASE"/>
    <property type="match status" value="1"/>
</dbReference>
<evidence type="ECO:0000313" key="6">
    <source>
        <dbReference type="Proteomes" id="UP000604825"/>
    </source>
</evidence>
<feature type="domain" description="Cation-transporting P-type ATPase C-terminal" evidence="4">
    <location>
        <begin position="1"/>
        <end position="129"/>
    </location>
</feature>
<proteinExistence type="predicted"/>
<accession>A0A811MRI3</accession>
<dbReference type="EMBL" id="CAJGYO010000002">
    <property type="protein sequence ID" value="CAD6209667.1"/>
    <property type="molecule type" value="Genomic_DNA"/>
</dbReference>
<dbReference type="OrthoDB" id="776450at2759"/>
<dbReference type="GO" id="GO:0005388">
    <property type="term" value="F:P-type calcium transporter activity"/>
    <property type="evidence" value="ECO:0007669"/>
    <property type="project" value="TreeGrafter"/>
</dbReference>
<keyword evidence="3" id="KW-1133">Transmembrane helix</keyword>
<feature type="transmembrane region" description="Helical" evidence="3">
    <location>
        <begin position="76"/>
        <end position="96"/>
    </location>
</feature>
<dbReference type="AlphaFoldDB" id="A0A811MRI3"/>
<dbReference type="GO" id="GO:0005886">
    <property type="term" value="C:plasma membrane"/>
    <property type="evidence" value="ECO:0007669"/>
    <property type="project" value="TreeGrafter"/>
</dbReference>
<evidence type="ECO:0000256" key="3">
    <source>
        <dbReference type="SAM" id="Phobius"/>
    </source>
</evidence>
<gene>
    <name evidence="5" type="ORF">NCGR_LOCUS5861</name>
</gene>
<keyword evidence="1" id="KW-0479">Metal-binding</keyword>
<keyword evidence="3" id="KW-0812">Transmembrane</keyword>
<keyword evidence="6" id="KW-1185">Reference proteome</keyword>
<dbReference type="SUPFAM" id="SSF81665">
    <property type="entry name" value="Calcium ATPase, transmembrane domain M"/>
    <property type="match status" value="1"/>
</dbReference>
<reference evidence="5" key="1">
    <citation type="submission" date="2020-10" db="EMBL/GenBank/DDBJ databases">
        <authorList>
            <person name="Han B."/>
            <person name="Lu T."/>
            <person name="Zhao Q."/>
            <person name="Huang X."/>
            <person name="Zhao Y."/>
        </authorList>
    </citation>
    <scope>NUCLEOTIDE SEQUENCE</scope>
</reference>
<dbReference type="GO" id="GO:0046872">
    <property type="term" value="F:metal ion binding"/>
    <property type="evidence" value="ECO:0007669"/>
    <property type="project" value="UniProtKB-KW"/>
</dbReference>
<name>A0A811MRI3_9POAL</name>
<feature type="transmembrane region" description="Helical" evidence="3">
    <location>
        <begin position="108"/>
        <end position="129"/>
    </location>
</feature>
<evidence type="ECO:0000256" key="2">
    <source>
        <dbReference type="ARBA" id="ARBA00022842"/>
    </source>
</evidence>
<dbReference type="Gene3D" id="1.20.1110.10">
    <property type="entry name" value="Calcium-transporting ATPase, transmembrane domain"/>
    <property type="match status" value="1"/>
</dbReference>
<sequence>MWRNVFIQAVFQVAVLLTLNFRGRDLLHLTHDTLDHSSKVKNTLIFNTFLCQVFNEVNSRKPEKLNIFAGVSRNHLFLAVVSITVVMQVIIIEFLGKFTSAVRLNWKLWLVSVVIAFLSWPLAFVGKFIPVPRTQLKDLILRCWPKSGESAAQQTQDDRIAESRV</sequence>
<keyword evidence="2" id="KW-0460">Magnesium</keyword>
<organism evidence="5 6">
    <name type="scientific">Miscanthus lutarioriparius</name>
    <dbReference type="NCBI Taxonomy" id="422564"/>
    <lineage>
        <taxon>Eukaryota</taxon>
        <taxon>Viridiplantae</taxon>
        <taxon>Streptophyta</taxon>
        <taxon>Embryophyta</taxon>
        <taxon>Tracheophyta</taxon>
        <taxon>Spermatophyta</taxon>
        <taxon>Magnoliopsida</taxon>
        <taxon>Liliopsida</taxon>
        <taxon>Poales</taxon>
        <taxon>Poaceae</taxon>
        <taxon>PACMAD clade</taxon>
        <taxon>Panicoideae</taxon>
        <taxon>Andropogonodae</taxon>
        <taxon>Andropogoneae</taxon>
        <taxon>Saccharinae</taxon>
        <taxon>Miscanthus</taxon>
    </lineage>
</organism>
<evidence type="ECO:0000313" key="5">
    <source>
        <dbReference type="EMBL" id="CAD6209667.1"/>
    </source>
</evidence>
<comment type="caution">
    <text evidence="5">The sequence shown here is derived from an EMBL/GenBank/DDBJ whole genome shotgun (WGS) entry which is preliminary data.</text>
</comment>
<dbReference type="PANTHER" id="PTHR24093">
    <property type="entry name" value="CATION TRANSPORTING ATPASE"/>
    <property type="match status" value="1"/>
</dbReference>
<evidence type="ECO:0000256" key="1">
    <source>
        <dbReference type="ARBA" id="ARBA00022723"/>
    </source>
</evidence>
<dbReference type="Proteomes" id="UP000604825">
    <property type="component" value="Unassembled WGS sequence"/>
</dbReference>
<dbReference type="InterPro" id="IPR023298">
    <property type="entry name" value="ATPase_P-typ_TM_dom_sf"/>
</dbReference>
<keyword evidence="3" id="KW-0472">Membrane</keyword>
<dbReference type="Pfam" id="PF00689">
    <property type="entry name" value="Cation_ATPase_C"/>
    <property type="match status" value="1"/>
</dbReference>